<dbReference type="InterPro" id="IPR002645">
    <property type="entry name" value="STAS_dom"/>
</dbReference>
<comment type="caution">
    <text evidence="2">The sequence shown here is derived from an EMBL/GenBank/DDBJ whole genome shotgun (WGS) entry which is preliminary data.</text>
</comment>
<dbReference type="Gene3D" id="3.30.750.24">
    <property type="entry name" value="STAS domain"/>
    <property type="match status" value="1"/>
</dbReference>
<dbReference type="CDD" id="cd07043">
    <property type="entry name" value="STAS_anti-anti-sigma_factors"/>
    <property type="match status" value="1"/>
</dbReference>
<name>A0A8J6NW76_9BACT</name>
<dbReference type="Proteomes" id="UP000603434">
    <property type="component" value="Unassembled WGS sequence"/>
</dbReference>
<evidence type="ECO:0000259" key="1">
    <source>
        <dbReference type="PROSITE" id="PS50801"/>
    </source>
</evidence>
<dbReference type="EMBL" id="JACNJH010000282">
    <property type="protein sequence ID" value="MBC8363267.1"/>
    <property type="molecule type" value="Genomic_DNA"/>
</dbReference>
<feature type="domain" description="STAS" evidence="1">
    <location>
        <begin position="1"/>
        <end position="107"/>
    </location>
</feature>
<dbReference type="AlphaFoldDB" id="A0A8J6NW76"/>
<dbReference type="SUPFAM" id="SSF52091">
    <property type="entry name" value="SpoIIaa-like"/>
    <property type="match status" value="1"/>
</dbReference>
<dbReference type="Pfam" id="PF01740">
    <property type="entry name" value="STAS"/>
    <property type="match status" value="1"/>
</dbReference>
<proteinExistence type="predicted"/>
<reference evidence="2 3" key="1">
    <citation type="submission" date="2020-08" db="EMBL/GenBank/DDBJ databases">
        <title>Bridging the membrane lipid divide: bacteria of the FCB group superphylum have the potential to synthesize archaeal ether lipids.</title>
        <authorList>
            <person name="Villanueva L."/>
            <person name="Von Meijenfeldt F.A.B."/>
            <person name="Westbye A.B."/>
            <person name="Yadav S."/>
            <person name="Hopmans E.C."/>
            <person name="Dutilh B.E."/>
            <person name="Sinninghe Damste J.S."/>
        </authorList>
    </citation>
    <scope>NUCLEOTIDE SEQUENCE [LARGE SCALE GENOMIC DNA]</scope>
    <source>
        <strain evidence="2">NIOZ-UU30</strain>
    </source>
</reference>
<dbReference type="InterPro" id="IPR036513">
    <property type="entry name" value="STAS_dom_sf"/>
</dbReference>
<dbReference type="PANTHER" id="PTHR33495">
    <property type="entry name" value="ANTI-SIGMA FACTOR ANTAGONIST TM_1081-RELATED-RELATED"/>
    <property type="match status" value="1"/>
</dbReference>
<gene>
    <name evidence="2" type="ORF">H8E23_17940</name>
</gene>
<dbReference type="PROSITE" id="PS50801">
    <property type="entry name" value="STAS"/>
    <property type="match status" value="1"/>
</dbReference>
<evidence type="ECO:0000313" key="3">
    <source>
        <dbReference type="Proteomes" id="UP000603434"/>
    </source>
</evidence>
<evidence type="ECO:0000313" key="2">
    <source>
        <dbReference type="EMBL" id="MBC8363267.1"/>
    </source>
</evidence>
<accession>A0A8J6NW76</accession>
<sequence length="107" mass="11935">MAKARKNPSKKVIKPGQEIISSRADNLRKALYKTSEEGVKDLFLDFAEVKTVDPVGLAVIIAAHNTLKNAGGKLTLINVSDEFFNLFRTMQLDRHVELQQIAKTPSR</sequence>
<dbReference type="GO" id="GO:0043856">
    <property type="term" value="F:anti-sigma factor antagonist activity"/>
    <property type="evidence" value="ECO:0007669"/>
    <property type="project" value="TreeGrafter"/>
</dbReference>
<protein>
    <submittedName>
        <fullName evidence="2">STAS domain-containing protein</fullName>
    </submittedName>
</protein>
<organism evidence="2 3">
    <name type="scientific">Candidatus Desulfatibia profunda</name>
    <dbReference type="NCBI Taxonomy" id="2841695"/>
    <lineage>
        <taxon>Bacteria</taxon>
        <taxon>Pseudomonadati</taxon>
        <taxon>Thermodesulfobacteriota</taxon>
        <taxon>Desulfobacteria</taxon>
        <taxon>Desulfobacterales</taxon>
        <taxon>Desulfobacterales incertae sedis</taxon>
        <taxon>Candidatus Desulfatibia</taxon>
    </lineage>
</organism>